<reference evidence="1 2" key="1">
    <citation type="journal article" date="2021" name="Microbiol. Spectr.">
        <title>A Single Bacterium Capable of Oxidation and Reduction of Iron at Circumneutral pH.</title>
        <authorList>
            <person name="Kato S."/>
            <person name="Ohkuma M."/>
        </authorList>
    </citation>
    <scope>NUCLEOTIDE SEQUENCE [LARGE SCALE GENOMIC DNA]</scope>
    <source>
        <strain evidence="1 2">MIZ03</strain>
    </source>
</reference>
<gene>
    <name evidence="1" type="ORF">MIZ03_1126</name>
</gene>
<dbReference type="CDD" id="cd02603">
    <property type="entry name" value="HAD_sEH-N_like"/>
    <property type="match status" value="1"/>
</dbReference>
<dbReference type="Proteomes" id="UP000824366">
    <property type="component" value="Chromosome"/>
</dbReference>
<dbReference type="InterPro" id="IPR023198">
    <property type="entry name" value="PGP-like_dom2"/>
</dbReference>
<dbReference type="EMBL" id="AP024238">
    <property type="protein sequence ID" value="BCO26246.1"/>
    <property type="molecule type" value="Genomic_DNA"/>
</dbReference>
<dbReference type="InterPro" id="IPR023214">
    <property type="entry name" value="HAD_sf"/>
</dbReference>
<evidence type="ECO:0000313" key="1">
    <source>
        <dbReference type="EMBL" id="BCO26246.1"/>
    </source>
</evidence>
<dbReference type="Gene3D" id="3.40.50.1000">
    <property type="entry name" value="HAD superfamily/HAD-like"/>
    <property type="match status" value="1"/>
</dbReference>
<keyword evidence="2" id="KW-1185">Reference proteome</keyword>
<dbReference type="Gene3D" id="1.10.150.240">
    <property type="entry name" value="Putative phosphatase, domain 2"/>
    <property type="match status" value="1"/>
</dbReference>
<dbReference type="InterPro" id="IPR006439">
    <property type="entry name" value="HAD-SF_hydro_IA"/>
</dbReference>
<accession>A0ABM7MJ90</accession>
<dbReference type="PANTHER" id="PTHR43611:SF3">
    <property type="entry name" value="FLAVIN MONONUCLEOTIDE HYDROLASE 1, CHLOROPLATIC"/>
    <property type="match status" value="1"/>
</dbReference>
<dbReference type="InterPro" id="IPR036412">
    <property type="entry name" value="HAD-like_sf"/>
</dbReference>
<name>A0ABM7MJ90_9BURK</name>
<sequence>MNIVFDFGAVLFAWQPRQLLRQTFPERVQTDEDAAALAHQVFGHSDWHDFDRGVLDMETVIDRIATRLALPLVGTRQLVCGIGERLMPMTDTVALLERLHRRRQQGEGVTGLYYLSNMPMPYARFLQEHHAFLACFDGGLFSGDVKLIKPDAAIYLALQQQYALVPEHTLFIDDLLSNVHAAQALGWQGVHFESAPQLGAALSILGL</sequence>
<dbReference type="SFLD" id="SFLDS00003">
    <property type="entry name" value="Haloacid_Dehalogenase"/>
    <property type="match status" value="1"/>
</dbReference>
<dbReference type="PANTHER" id="PTHR43611">
    <property type="entry name" value="ALPHA-D-GLUCOSE 1-PHOSPHATE PHOSPHATASE"/>
    <property type="match status" value="1"/>
</dbReference>
<dbReference type="Pfam" id="PF00702">
    <property type="entry name" value="Hydrolase"/>
    <property type="match status" value="1"/>
</dbReference>
<organism evidence="1 2">
    <name type="scientific">Rhodoferax lithotrophicus</name>
    <dbReference type="NCBI Taxonomy" id="2798804"/>
    <lineage>
        <taxon>Bacteria</taxon>
        <taxon>Pseudomonadati</taxon>
        <taxon>Pseudomonadota</taxon>
        <taxon>Betaproteobacteria</taxon>
        <taxon>Burkholderiales</taxon>
        <taxon>Comamonadaceae</taxon>
        <taxon>Rhodoferax</taxon>
    </lineage>
</organism>
<proteinExistence type="predicted"/>
<evidence type="ECO:0000313" key="2">
    <source>
        <dbReference type="Proteomes" id="UP000824366"/>
    </source>
</evidence>
<dbReference type="NCBIfam" id="TIGR01509">
    <property type="entry name" value="HAD-SF-IA-v3"/>
    <property type="match status" value="1"/>
</dbReference>
<protein>
    <submittedName>
        <fullName evidence="1">Uncharacterized protein</fullName>
    </submittedName>
</protein>
<dbReference type="SUPFAM" id="SSF56784">
    <property type="entry name" value="HAD-like"/>
    <property type="match status" value="1"/>
</dbReference>
<dbReference type="SFLD" id="SFLDG01129">
    <property type="entry name" value="C1.5:_HAD__Beta-PGM__Phosphata"/>
    <property type="match status" value="1"/>
</dbReference>
<dbReference type="RefSeq" id="WP_223909465.1">
    <property type="nucleotide sequence ID" value="NZ_AP024238.1"/>
</dbReference>